<feature type="region of interest" description="Disordered" evidence="1">
    <location>
        <begin position="1"/>
        <end position="30"/>
    </location>
</feature>
<name>A0A6A5EC45_PERFL</name>
<dbReference type="OrthoDB" id="365640at2759"/>
<dbReference type="EMBL" id="VHII01000018">
    <property type="protein sequence ID" value="KAF1376655.1"/>
    <property type="molecule type" value="Genomic_DNA"/>
</dbReference>
<protein>
    <submittedName>
        <fullName evidence="2">Uncharacterized protein</fullName>
    </submittedName>
</protein>
<keyword evidence="3" id="KW-1185">Reference proteome</keyword>
<organism evidence="2 3">
    <name type="scientific">Perca fluviatilis</name>
    <name type="common">European perch</name>
    <dbReference type="NCBI Taxonomy" id="8168"/>
    <lineage>
        <taxon>Eukaryota</taxon>
        <taxon>Metazoa</taxon>
        <taxon>Chordata</taxon>
        <taxon>Craniata</taxon>
        <taxon>Vertebrata</taxon>
        <taxon>Euteleostomi</taxon>
        <taxon>Actinopterygii</taxon>
        <taxon>Neopterygii</taxon>
        <taxon>Teleostei</taxon>
        <taxon>Neoteleostei</taxon>
        <taxon>Acanthomorphata</taxon>
        <taxon>Eupercaria</taxon>
        <taxon>Perciformes</taxon>
        <taxon>Percoidei</taxon>
        <taxon>Percidae</taxon>
        <taxon>Percinae</taxon>
        <taxon>Perca</taxon>
    </lineage>
</organism>
<comment type="caution">
    <text evidence="2">The sequence shown here is derived from an EMBL/GenBank/DDBJ whole genome shotgun (WGS) entry which is preliminary data.</text>
</comment>
<reference evidence="2 3" key="1">
    <citation type="submission" date="2019-06" db="EMBL/GenBank/DDBJ databases">
        <title>A chromosome-scale genome assembly of the European perch, Perca fluviatilis.</title>
        <authorList>
            <person name="Roques C."/>
            <person name="Zahm M."/>
            <person name="Cabau C."/>
            <person name="Klopp C."/>
            <person name="Bouchez O."/>
            <person name="Donnadieu C."/>
            <person name="Kuhl H."/>
            <person name="Gislard M."/>
            <person name="Guendouz S."/>
            <person name="Journot L."/>
            <person name="Haffray P."/>
            <person name="Bestin A."/>
            <person name="Morvezen R."/>
            <person name="Feron R."/>
            <person name="Wen M."/>
            <person name="Jouanno E."/>
            <person name="Herpin A."/>
            <person name="Schartl M."/>
            <person name="Postlethwait J."/>
            <person name="Schaerlinger B."/>
            <person name="Chardard D."/>
            <person name="Lecocq T."/>
            <person name="Poncet C."/>
            <person name="Jaffrelo L."/>
            <person name="Lampietro C."/>
            <person name="Guiguen Y."/>
        </authorList>
    </citation>
    <scope>NUCLEOTIDE SEQUENCE [LARGE SCALE GENOMIC DNA]</scope>
    <source>
        <tissue evidence="2">Blood</tissue>
    </source>
</reference>
<gene>
    <name evidence="2" type="ORF">PFLUV_G00213740</name>
</gene>
<evidence type="ECO:0000313" key="2">
    <source>
        <dbReference type="EMBL" id="KAF1376655.1"/>
    </source>
</evidence>
<dbReference type="Proteomes" id="UP000465112">
    <property type="component" value="Unassembled WGS sequence"/>
</dbReference>
<accession>A0A6A5EC45</accession>
<dbReference type="AlphaFoldDB" id="A0A6A5EC45"/>
<evidence type="ECO:0000313" key="3">
    <source>
        <dbReference type="Proteomes" id="UP000465112"/>
    </source>
</evidence>
<sequence>MRLQDTQQNGNQQATYVRKHSGSQTVQKRASMTTEYQEMFLSPLCYKAIVSAPSQKGPYHALKGTSADVRSYYLVQKRIPKAPQPSLPPVGHRSSNPLYNPTHFVANQMASQLEDNTSVHQSKQFEDDFRAWKANKCSSQKTSVQVAAISKPVPKVQESQPFEKVTSYTTDYVTHQLPPRRRREKPVYQTKGLPLEPAVSLKPKVAWNPNQEASDEANEFFQQFKTWSLENQFHSQGKMSEIK</sequence>
<evidence type="ECO:0000256" key="1">
    <source>
        <dbReference type="SAM" id="MobiDB-lite"/>
    </source>
</evidence>
<proteinExistence type="predicted"/>
<feature type="compositionally biased region" description="Polar residues" evidence="1">
    <location>
        <begin position="1"/>
        <end position="15"/>
    </location>
</feature>